<keyword evidence="1" id="KW-0732">Signal</keyword>
<dbReference type="EMBL" id="FNGL01000021">
    <property type="protein sequence ID" value="SDL34837.1"/>
    <property type="molecule type" value="Genomic_DNA"/>
</dbReference>
<sequence>MIKSKWKKKITKALCSTFLLTTIIVQPLSAVNAAKKDKDKEKKYVRKPAKVRIYGNDRYETSSKIAKDGWSSSYYAIIASGENFPDSLSAVTLAKKHDAPILLTNSKSLNTNTREELTRMKVKKVLIIGGQGSDK</sequence>
<evidence type="ECO:0000313" key="3">
    <source>
        <dbReference type="Proteomes" id="UP000198811"/>
    </source>
</evidence>
<dbReference type="Proteomes" id="UP000198811">
    <property type="component" value="Unassembled WGS sequence"/>
</dbReference>
<proteinExistence type="predicted"/>
<keyword evidence="3" id="KW-1185">Reference proteome</keyword>
<dbReference type="RefSeq" id="WP_089867352.1">
    <property type="nucleotide sequence ID" value="NZ_FNGL01000021.1"/>
</dbReference>
<name>A0ABY0QN87_CLOCO</name>
<dbReference type="InterPro" id="IPR007253">
    <property type="entry name" value="Cell_wall-bd_2"/>
</dbReference>
<dbReference type="Pfam" id="PF04122">
    <property type="entry name" value="CW_binding_2"/>
    <property type="match status" value="1"/>
</dbReference>
<dbReference type="PANTHER" id="PTHR30032:SF8">
    <property type="entry name" value="GERMINATION-SPECIFIC N-ACETYLMURAMOYL-L-ALANINE AMIDASE"/>
    <property type="match status" value="1"/>
</dbReference>
<accession>A0ABY0QN87</accession>
<dbReference type="InterPro" id="IPR051922">
    <property type="entry name" value="Bact_Sporulation_Assoc"/>
</dbReference>
<organism evidence="2 3">
    <name type="scientific">Clostridium cochlearium</name>
    <dbReference type="NCBI Taxonomy" id="1494"/>
    <lineage>
        <taxon>Bacteria</taxon>
        <taxon>Bacillati</taxon>
        <taxon>Bacillota</taxon>
        <taxon>Clostridia</taxon>
        <taxon>Eubacteriales</taxon>
        <taxon>Clostridiaceae</taxon>
        <taxon>Clostridium</taxon>
    </lineage>
</organism>
<evidence type="ECO:0000256" key="1">
    <source>
        <dbReference type="SAM" id="SignalP"/>
    </source>
</evidence>
<dbReference type="PANTHER" id="PTHR30032">
    <property type="entry name" value="N-ACETYLMURAMOYL-L-ALANINE AMIDASE-RELATED"/>
    <property type="match status" value="1"/>
</dbReference>
<evidence type="ECO:0000313" key="2">
    <source>
        <dbReference type="EMBL" id="SDL34837.1"/>
    </source>
</evidence>
<reference evidence="2 3" key="1">
    <citation type="submission" date="2016-10" db="EMBL/GenBank/DDBJ databases">
        <authorList>
            <person name="Varghese N."/>
            <person name="Submissions S."/>
        </authorList>
    </citation>
    <scope>NUCLEOTIDE SEQUENCE [LARGE SCALE GENOMIC DNA]</scope>
    <source>
        <strain evidence="2 3">NLAE-zl-C224</strain>
    </source>
</reference>
<protein>
    <submittedName>
        <fullName evidence="2">N-acetylmuramoyl-L-alanine amidase</fullName>
    </submittedName>
</protein>
<feature type="chain" id="PRO_5045974105" evidence="1">
    <location>
        <begin position="31"/>
        <end position="135"/>
    </location>
</feature>
<gene>
    <name evidence="2" type="ORF">SAMN05216497_12130</name>
</gene>
<dbReference type="Gene3D" id="3.40.50.12090">
    <property type="match status" value="2"/>
</dbReference>
<feature type="signal peptide" evidence="1">
    <location>
        <begin position="1"/>
        <end position="30"/>
    </location>
</feature>
<comment type="caution">
    <text evidence="2">The sequence shown here is derived from an EMBL/GenBank/DDBJ whole genome shotgun (WGS) entry which is preliminary data.</text>
</comment>